<feature type="transmembrane region" description="Helical" evidence="1">
    <location>
        <begin position="20"/>
        <end position="41"/>
    </location>
</feature>
<dbReference type="Proteomes" id="UP000662857">
    <property type="component" value="Chromosome"/>
</dbReference>
<keyword evidence="1" id="KW-0812">Transmembrane</keyword>
<evidence type="ECO:0000313" key="3">
    <source>
        <dbReference type="Proteomes" id="UP000662857"/>
    </source>
</evidence>
<feature type="transmembrane region" description="Helical" evidence="1">
    <location>
        <begin position="110"/>
        <end position="130"/>
    </location>
</feature>
<name>A0A895YG57_9ACTN</name>
<dbReference type="EMBL" id="CP070499">
    <property type="protein sequence ID" value="QSB15082.1"/>
    <property type="molecule type" value="Genomic_DNA"/>
</dbReference>
<gene>
    <name evidence="2" type="ORF">JQS43_01495</name>
</gene>
<dbReference type="KEGG" id="nhy:JQS43_01495"/>
<reference evidence="2" key="1">
    <citation type="submission" date="2021-02" db="EMBL/GenBank/DDBJ databases">
        <title>Natrosporangium hydrolyticum gen. nov., sp. nov, a haloalkaliphilic actinobacterium from a soda solonchak soil.</title>
        <authorList>
            <person name="Sorokin D.Y."/>
            <person name="Khijniak T.V."/>
            <person name="Zakharycheva A.P."/>
            <person name="Boueva O.V."/>
            <person name="Ariskina E.V."/>
            <person name="Hahnke R.L."/>
            <person name="Bunk B."/>
            <person name="Sproer C."/>
            <person name="Schumann P."/>
            <person name="Evtushenko L.I."/>
            <person name="Kublanov I.V."/>
        </authorList>
    </citation>
    <scope>NUCLEOTIDE SEQUENCE</scope>
    <source>
        <strain evidence="2">DSM 106523</strain>
    </source>
</reference>
<feature type="transmembrane region" description="Helical" evidence="1">
    <location>
        <begin position="53"/>
        <end position="71"/>
    </location>
</feature>
<keyword evidence="1" id="KW-1133">Transmembrane helix</keyword>
<keyword evidence="1" id="KW-0472">Membrane</keyword>
<proteinExistence type="predicted"/>
<protein>
    <submittedName>
        <fullName evidence="2">Uncharacterized protein</fullName>
    </submittedName>
</protein>
<sequence length="143" mass="15045">MADRSDRFPRRDDDGRVVGLTDLLALTAAGLITCFAVVLLVDASGAAIGWGEFGQASGWLTLVLPAWLFIIEELRAWQAVRGRLAVVISGGLVAMAVGLLIAGVAPGPPLISSGVGAAAAAFAYAVYWFYGIRWLARREGSLQ</sequence>
<accession>A0A895YG57</accession>
<evidence type="ECO:0000313" key="2">
    <source>
        <dbReference type="EMBL" id="QSB15082.1"/>
    </source>
</evidence>
<evidence type="ECO:0000256" key="1">
    <source>
        <dbReference type="SAM" id="Phobius"/>
    </source>
</evidence>
<dbReference type="AlphaFoldDB" id="A0A895YG57"/>
<organism evidence="2 3">
    <name type="scientific">Natronosporangium hydrolyticum</name>
    <dbReference type="NCBI Taxonomy" id="2811111"/>
    <lineage>
        <taxon>Bacteria</taxon>
        <taxon>Bacillati</taxon>
        <taxon>Actinomycetota</taxon>
        <taxon>Actinomycetes</taxon>
        <taxon>Micromonosporales</taxon>
        <taxon>Micromonosporaceae</taxon>
        <taxon>Natronosporangium</taxon>
    </lineage>
</organism>
<feature type="transmembrane region" description="Helical" evidence="1">
    <location>
        <begin position="83"/>
        <end position="104"/>
    </location>
</feature>
<keyword evidence="3" id="KW-1185">Reference proteome</keyword>
<dbReference type="RefSeq" id="WP_239677251.1">
    <property type="nucleotide sequence ID" value="NZ_CP070499.1"/>
</dbReference>